<dbReference type="PANTHER" id="PTHR38048">
    <property type="entry name" value="EXPRESSED PROTEIN"/>
    <property type="match status" value="1"/>
</dbReference>
<dbReference type="RefSeq" id="WP_344880849.1">
    <property type="nucleotide sequence ID" value="NZ_BAABAL010000018.1"/>
</dbReference>
<dbReference type="Gene3D" id="1.20.120.520">
    <property type="entry name" value="nmb1532 protein domain like"/>
    <property type="match status" value="1"/>
</dbReference>
<evidence type="ECO:0000313" key="2">
    <source>
        <dbReference type="EMBL" id="GAA4024119.1"/>
    </source>
</evidence>
<protein>
    <recommendedName>
        <fullName evidence="1">Hemerythrin-like domain-containing protein</fullName>
    </recommendedName>
</protein>
<sequence length="166" mass="18405">MNTPDERLRAFGTQLITVHDWLRTELSRLREDMDAYLDGEGGRPKDLLAHCMTFCTALSRHHTGEDDHAFPALAEEFPELAPTLDKLREDHYLVSGILAKLETLVAGADPADAARVRSELDGLAAIMESHFSYEERRIVTALNDLTRGYDGTGLDLAALAAPRRST</sequence>
<dbReference type="InterPro" id="IPR012312">
    <property type="entry name" value="Hemerythrin-like"/>
</dbReference>
<dbReference type="CDD" id="cd12108">
    <property type="entry name" value="Hr-like"/>
    <property type="match status" value="1"/>
</dbReference>
<evidence type="ECO:0000259" key="1">
    <source>
        <dbReference type="Pfam" id="PF01814"/>
    </source>
</evidence>
<dbReference type="InterPro" id="IPR053206">
    <property type="entry name" value="Dimeric_xanthone_biosynth"/>
</dbReference>
<feature type="domain" description="Hemerythrin-like" evidence="1">
    <location>
        <begin position="15"/>
        <end position="141"/>
    </location>
</feature>
<keyword evidence="3" id="KW-1185">Reference proteome</keyword>
<accession>A0ABP7TD29</accession>
<dbReference type="PANTHER" id="PTHR38048:SF2">
    <property type="entry name" value="HEMERYTHRIN-LIKE DOMAIN-CONTAINING PROTEIN"/>
    <property type="match status" value="1"/>
</dbReference>
<proteinExistence type="predicted"/>
<evidence type="ECO:0000313" key="3">
    <source>
        <dbReference type="Proteomes" id="UP001501747"/>
    </source>
</evidence>
<dbReference type="Proteomes" id="UP001501747">
    <property type="component" value="Unassembled WGS sequence"/>
</dbReference>
<name>A0ABP7TD29_9PSEU</name>
<gene>
    <name evidence="2" type="ORF">GCM10022247_55750</name>
</gene>
<reference evidence="3" key="1">
    <citation type="journal article" date="2019" name="Int. J. Syst. Evol. Microbiol.">
        <title>The Global Catalogue of Microorganisms (GCM) 10K type strain sequencing project: providing services to taxonomists for standard genome sequencing and annotation.</title>
        <authorList>
            <consortium name="The Broad Institute Genomics Platform"/>
            <consortium name="The Broad Institute Genome Sequencing Center for Infectious Disease"/>
            <person name="Wu L."/>
            <person name="Ma J."/>
        </authorList>
    </citation>
    <scope>NUCLEOTIDE SEQUENCE [LARGE SCALE GENOMIC DNA]</scope>
    <source>
        <strain evidence="3">JCM 17342</strain>
    </source>
</reference>
<dbReference type="Pfam" id="PF01814">
    <property type="entry name" value="Hemerythrin"/>
    <property type="match status" value="1"/>
</dbReference>
<comment type="caution">
    <text evidence="2">The sequence shown here is derived from an EMBL/GenBank/DDBJ whole genome shotgun (WGS) entry which is preliminary data.</text>
</comment>
<dbReference type="EMBL" id="BAABAL010000018">
    <property type="protein sequence ID" value="GAA4024119.1"/>
    <property type="molecule type" value="Genomic_DNA"/>
</dbReference>
<organism evidence="2 3">
    <name type="scientific">Allokutzneria multivorans</name>
    <dbReference type="NCBI Taxonomy" id="1142134"/>
    <lineage>
        <taxon>Bacteria</taxon>
        <taxon>Bacillati</taxon>
        <taxon>Actinomycetota</taxon>
        <taxon>Actinomycetes</taxon>
        <taxon>Pseudonocardiales</taxon>
        <taxon>Pseudonocardiaceae</taxon>
        <taxon>Allokutzneria</taxon>
    </lineage>
</organism>